<evidence type="ECO:0000256" key="2">
    <source>
        <dbReference type="ARBA" id="ARBA00022723"/>
    </source>
</evidence>
<dbReference type="FunFam" id="3.30.160.60:FF:000012">
    <property type="entry name" value="RB-associated KRAB zinc finger protein-like"/>
    <property type="match status" value="1"/>
</dbReference>
<dbReference type="AlphaFoldDB" id="A0A803TMK1"/>
<dbReference type="FunFam" id="3.30.160.60:FF:002343">
    <property type="entry name" value="Zinc finger protein 33A"/>
    <property type="match status" value="1"/>
</dbReference>
<dbReference type="KEGG" id="acs:103278096"/>
<feature type="region of interest" description="Disordered" evidence="10">
    <location>
        <begin position="243"/>
        <end position="273"/>
    </location>
</feature>
<dbReference type="PANTHER" id="PTHR23226">
    <property type="entry name" value="ZINC FINGER AND SCAN DOMAIN-CONTAINING"/>
    <property type="match status" value="1"/>
</dbReference>
<dbReference type="CDD" id="cd07936">
    <property type="entry name" value="SCAN"/>
    <property type="match status" value="1"/>
</dbReference>
<feature type="domain" description="C2H2-type" evidence="11">
    <location>
        <begin position="612"/>
        <end position="639"/>
    </location>
</feature>
<evidence type="ECO:0000256" key="9">
    <source>
        <dbReference type="PROSITE-ProRule" id="PRU00042"/>
    </source>
</evidence>
<reference evidence="13 14" key="1">
    <citation type="submission" date="2009-12" db="EMBL/GenBank/DDBJ databases">
        <title>The Genome Sequence of Anolis carolinensis (Green Anole Lizard).</title>
        <authorList>
            <consortium name="The Genome Sequencing Platform"/>
            <person name="Di Palma F."/>
            <person name="Alfoldi J."/>
            <person name="Heiman D."/>
            <person name="Young S."/>
            <person name="Grabherr M."/>
            <person name="Johnson J."/>
            <person name="Lander E.S."/>
            <person name="Lindblad-Toh K."/>
        </authorList>
    </citation>
    <scope>NUCLEOTIDE SEQUENCE [LARGE SCALE GENOMIC DNA]</scope>
    <source>
        <strain evidence="13 14">JBL SC #1</strain>
    </source>
</reference>
<organism evidence="13 14">
    <name type="scientific">Anolis carolinensis</name>
    <name type="common">Green anole</name>
    <name type="synonym">American chameleon</name>
    <dbReference type="NCBI Taxonomy" id="28377"/>
    <lineage>
        <taxon>Eukaryota</taxon>
        <taxon>Metazoa</taxon>
        <taxon>Chordata</taxon>
        <taxon>Craniata</taxon>
        <taxon>Vertebrata</taxon>
        <taxon>Euteleostomi</taxon>
        <taxon>Lepidosauria</taxon>
        <taxon>Squamata</taxon>
        <taxon>Bifurcata</taxon>
        <taxon>Unidentata</taxon>
        <taxon>Episquamata</taxon>
        <taxon>Toxicofera</taxon>
        <taxon>Iguania</taxon>
        <taxon>Dactyloidae</taxon>
        <taxon>Anolis</taxon>
    </lineage>
</organism>
<dbReference type="Pfam" id="PF00096">
    <property type="entry name" value="zf-C2H2"/>
    <property type="match status" value="7"/>
</dbReference>
<keyword evidence="6" id="KW-0805">Transcription regulation</keyword>
<evidence type="ECO:0000256" key="5">
    <source>
        <dbReference type="ARBA" id="ARBA00022833"/>
    </source>
</evidence>
<dbReference type="SUPFAM" id="SSF57667">
    <property type="entry name" value="beta-beta-alpha zinc fingers"/>
    <property type="match status" value="4"/>
</dbReference>
<dbReference type="GO" id="GO:0005634">
    <property type="term" value="C:nucleus"/>
    <property type="evidence" value="ECO:0007669"/>
    <property type="project" value="UniProtKB-SubCell"/>
</dbReference>
<evidence type="ECO:0000256" key="3">
    <source>
        <dbReference type="ARBA" id="ARBA00022737"/>
    </source>
</evidence>
<dbReference type="SMART" id="SM00431">
    <property type="entry name" value="SCAN"/>
    <property type="match status" value="1"/>
</dbReference>
<reference evidence="13" key="2">
    <citation type="submission" date="2025-08" db="UniProtKB">
        <authorList>
            <consortium name="Ensembl"/>
        </authorList>
    </citation>
    <scope>IDENTIFICATION</scope>
</reference>
<dbReference type="GO" id="GO:0006357">
    <property type="term" value="P:regulation of transcription by RNA polymerase II"/>
    <property type="evidence" value="ECO:0000318"/>
    <property type="project" value="GO_Central"/>
</dbReference>
<keyword evidence="4 9" id="KW-0863">Zinc-finger</keyword>
<accession>A0A803TMK1</accession>
<feature type="domain" description="C2H2-type" evidence="11">
    <location>
        <begin position="696"/>
        <end position="723"/>
    </location>
</feature>
<reference evidence="13" key="3">
    <citation type="submission" date="2025-09" db="UniProtKB">
        <authorList>
            <consortium name="Ensembl"/>
        </authorList>
    </citation>
    <scope>IDENTIFICATION</scope>
</reference>
<evidence type="ECO:0000256" key="4">
    <source>
        <dbReference type="ARBA" id="ARBA00022771"/>
    </source>
</evidence>
<keyword evidence="8" id="KW-0539">Nucleus</keyword>
<feature type="domain" description="C2H2-type" evidence="11">
    <location>
        <begin position="668"/>
        <end position="695"/>
    </location>
</feature>
<dbReference type="FunFam" id="3.30.160.60:FF:000145">
    <property type="entry name" value="Zinc finger protein 574"/>
    <property type="match status" value="1"/>
</dbReference>
<feature type="domain" description="SCAN box" evidence="12">
    <location>
        <begin position="153"/>
        <end position="236"/>
    </location>
</feature>
<dbReference type="GO" id="GO:0000978">
    <property type="term" value="F:RNA polymerase II cis-regulatory region sequence-specific DNA binding"/>
    <property type="evidence" value="ECO:0000318"/>
    <property type="project" value="GO_Central"/>
</dbReference>
<evidence type="ECO:0000256" key="8">
    <source>
        <dbReference type="ARBA" id="ARBA00023242"/>
    </source>
</evidence>
<name>A0A803TMK1_ANOCA</name>
<dbReference type="Pfam" id="PF02023">
    <property type="entry name" value="SCAN"/>
    <property type="match status" value="1"/>
</dbReference>
<dbReference type="InterPro" id="IPR036236">
    <property type="entry name" value="Znf_C2H2_sf"/>
</dbReference>
<sequence length="727" mass="83041">MKEHLYAELDLEGRPVRAGNTARAAEPESMAKRPSWGASQEGKGGPSKGIQQHWEAQWQEFLKTLQPIHARCETPTMPEIAPWEDTKAFLASFEQVAKACRWPKEEWAARLLPALSGEAEQAFQSLEAGDREDYRKVKAVILRQDALRMELQRQHFREFFCQRVEDPQRVYSQLQELCRQWLKPERRSKEQILELLILEQFLASLPQDLQIWIRAGGPDTCSQAVALAEDFLLKRQQEDETGKCQGVKKEGSLAPGNTEEDPSEAVKGEICKEDKQSSETLKCPIQGSSSLSPEGQKMVLSDIKEEPVDLKETDPSVQIAWQNLSQPSQQTIVWKVLEEDDGQVDSLGDNMGSQVKLENSQYEAKELEDIVQRPLQKTLRDVQGICEERLKPKGVRKKCAPKKGKEGAEGREGLIATIAQPSKVHMKEEMLLFSIHDRRYHYGPDVDVIRTRDGSVAEGNIRQYSRQEMLTRENKSRLSEQGNGSNLVKFQAAQRGGKPQNVPEPGKKFCHSTSLPRIQGVESEGRRFECPFCRKCFSKQEHLTNHQQLHTGEKLHECPECRKIFASRQALRRHQGIHSLVKPYKCSQCGKSFSQRRNLTIHQRIHTGEKPYKCSECGKKFSRTQCLKNHQTIHTGDKPHKCSQCGKCFNQRRYLKNHQRIHTGLKPYECPQCGKCFSMAEYLRNHQRIHSGVKPFQCSHCGKSYIQKVALISHQRIHAAENPKKCS</sequence>
<dbReference type="GO" id="GO:0000981">
    <property type="term" value="F:DNA-binding transcription factor activity, RNA polymerase II-specific"/>
    <property type="evidence" value="ECO:0000318"/>
    <property type="project" value="GO_Central"/>
</dbReference>
<proteinExistence type="predicted"/>
<keyword evidence="5" id="KW-0862">Zinc</keyword>
<keyword evidence="2" id="KW-0479">Metal-binding</keyword>
<evidence type="ECO:0000313" key="14">
    <source>
        <dbReference type="Proteomes" id="UP000001646"/>
    </source>
</evidence>
<feature type="region of interest" description="Disordered" evidence="10">
    <location>
        <begin position="1"/>
        <end position="50"/>
    </location>
</feature>
<dbReference type="Proteomes" id="UP000001646">
    <property type="component" value="Chromosome 2"/>
</dbReference>
<dbReference type="PROSITE" id="PS00028">
    <property type="entry name" value="ZINC_FINGER_C2H2_1"/>
    <property type="match status" value="7"/>
</dbReference>
<feature type="domain" description="C2H2-type" evidence="11">
    <location>
        <begin position="584"/>
        <end position="611"/>
    </location>
</feature>
<feature type="compositionally biased region" description="Basic and acidic residues" evidence="10">
    <location>
        <begin position="264"/>
        <end position="273"/>
    </location>
</feature>
<evidence type="ECO:0000256" key="10">
    <source>
        <dbReference type="SAM" id="MobiDB-lite"/>
    </source>
</evidence>
<dbReference type="PANTHER" id="PTHR23226:SF379">
    <property type="entry name" value="C2H2-TYPE DOMAIN-CONTAINING PROTEIN"/>
    <property type="match status" value="1"/>
</dbReference>
<evidence type="ECO:0000256" key="7">
    <source>
        <dbReference type="ARBA" id="ARBA00023163"/>
    </source>
</evidence>
<dbReference type="PROSITE" id="PS50157">
    <property type="entry name" value="ZINC_FINGER_C2H2_2"/>
    <property type="match status" value="7"/>
</dbReference>
<dbReference type="Ensembl" id="ENSACAT00000049622.1">
    <property type="protein sequence ID" value="ENSACAP00000036441.1"/>
    <property type="gene ID" value="ENSACAG00000034779.1"/>
</dbReference>
<dbReference type="Gene3D" id="3.30.160.60">
    <property type="entry name" value="Classic Zinc Finger"/>
    <property type="match status" value="7"/>
</dbReference>
<keyword evidence="3" id="KW-0677">Repeat</keyword>
<dbReference type="GeneTree" id="ENSGT00940000154715"/>
<gene>
    <name evidence="13" type="primary">LOC103278096</name>
</gene>
<evidence type="ECO:0000259" key="11">
    <source>
        <dbReference type="PROSITE" id="PS50157"/>
    </source>
</evidence>
<dbReference type="GeneID" id="103278096"/>
<dbReference type="Gene3D" id="1.10.4020.10">
    <property type="entry name" value="DNA breaking-rejoining enzymes"/>
    <property type="match status" value="1"/>
</dbReference>
<dbReference type="FunFam" id="3.30.160.60:FF:000358">
    <property type="entry name" value="zinc finger protein 24"/>
    <property type="match status" value="1"/>
</dbReference>
<dbReference type="FunFam" id="3.30.160.60:FF:000710">
    <property type="entry name" value="Zinc finger protein 768"/>
    <property type="match status" value="1"/>
</dbReference>
<dbReference type="SUPFAM" id="SSF47353">
    <property type="entry name" value="Retrovirus capsid dimerization domain-like"/>
    <property type="match status" value="1"/>
</dbReference>
<dbReference type="InParanoid" id="A0A803TMK1"/>
<feature type="domain" description="C2H2-type" evidence="11">
    <location>
        <begin position="528"/>
        <end position="555"/>
    </location>
</feature>
<evidence type="ECO:0000313" key="13">
    <source>
        <dbReference type="Ensembl" id="ENSACAP00000036441.1"/>
    </source>
</evidence>
<evidence type="ECO:0000259" key="12">
    <source>
        <dbReference type="PROSITE" id="PS50804"/>
    </source>
</evidence>
<dbReference type="SMART" id="SM00355">
    <property type="entry name" value="ZnF_C2H2"/>
    <property type="match status" value="7"/>
</dbReference>
<protein>
    <submittedName>
        <fullName evidence="13">Uncharacterized protein</fullName>
    </submittedName>
</protein>
<dbReference type="InterPro" id="IPR013087">
    <property type="entry name" value="Znf_C2H2_type"/>
</dbReference>
<dbReference type="FunFam" id="1.10.4020.10:FF:000001">
    <property type="entry name" value="zinc finger protein 263 isoform X1"/>
    <property type="match status" value="1"/>
</dbReference>
<dbReference type="FunFam" id="3.30.160.60:FF:002005">
    <property type="entry name" value="Zinc finger protein 200"/>
    <property type="match status" value="2"/>
</dbReference>
<evidence type="ECO:0000256" key="1">
    <source>
        <dbReference type="ARBA" id="ARBA00004123"/>
    </source>
</evidence>
<dbReference type="OrthoDB" id="9041220at2759"/>
<feature type="domain" description="C2H2-type" evidence="11">
    <location>
        <begin position="640"/>
        <end position="667"/>
    </location>
</feature>
<dbReference type="GO" id="GO:0008270">
    <property type="term" value="F:zinc ion binding"/>
    <property type="evidence" value="ECO:0007669"/>
    <property type="project" value="UniProtKB-KW"/>
</dbReference>
<feature type="compositionally biased region" description="Basic and acidic residues" evidence="10">
    <location>
        <begin position="1"/>
        <end position="15"/>
    </location>
</feature>
<keyword evidence="7" id="KW-0804">Transcription</keyword>
<evidence type="ECO:0000256" key="6">
    <source>
        <dbReference type="ARBA" id="ARBA00023015"/>
    </source>
</evidence>
<feature type="domain" description="C2H2-type" evidence="11">
    <location>
        <begin position="556"/>
        <end position="583"/>
    </location>
</feature>
<comment type="subcellular location">
    <subcellularLocation>
        <location evidence="1">Nucleus</location>
    </subcellularLocation>
</comment>
<dbReference type="InterPro" id="IPR003309">
    <property type="entry name" value="SCAN_dom"/>
</dbReference>
<dbReference type="PROSITE" id="PS50804">
    <property type="entry name" value="SCAN_BOX"/>
    <property type="match status" value="1"/>
</dbReference>
<dbReference type="InterPro" id="IPR038269">
    <property type="entry name" value="SCAN_sf"/>
</dbReference>
<keyword evidence="14" id="KW-1185">Reference proteome</keyword>